<evidence type="ECO:0000256" key="1">
    <source>
        <dbReference type="SAM" id="MobiDB-lite"/>
    </source>
</evidence>
<evidence type="ECO:0000313" key="3">
    <source>
        <dbReference type="EMBL" id="TWU26807.1"/>
    </source>
</evidence>
<comment type="caution">
    <text evidence="3">The sequence shown here is derived from an EMBL/GenBank/DDBJ whole genome shotgun (WGS) entry which is preliminary data.</text>
</comment>
<dbReference type="GO" id="GO:0006313">
    <property type="term" value="P:DNA transposition"/>
    <property type="evidence" value="ECO:0007669"/>
    <property type="project" value="InterPro"/>
</dbReference>
<feature type="compositionally biased region" description="Basic and acidic residues" evidence="1">
    <location>
        <begin position="444"/>
        <end position="454"/>
    </location>
</feature>
<keyword evidence="4" id="KW-1185">Reference proteome</keyword>
<protein>
    <submittedName>
        <fullName evidence="3">Transposase DDE domain protein</fullName>
    </submittedName>
</protein>
<dbReference type="NCBIfam" id="NF033592">
    <property type="entry name" value="transpos_IS4_1"/>
    <property type="match status" value="1"/>
</dbReference>
<sequence length="454" mass="51426">MSSDARTQNLSAAFELLKQWTDIGDADVFEELGPAAVYKTSVVLWLMLFQRLNPKASLRDAVLHFVETAPSELKTNKRLREGSLSTKSSSYSDARHRLSLKAAHWFQERVASSIVNSTAPTWGDRRVFLIDGTTFTLAPVAELQAAYPPASNQHGESVWPIAYVVFAHELSSGAAVPEEIGAMYGPNAVSETRLAQTLMKRLPAKSIIMADAGYGIFSTAYHAHLNGHNFVLRLKKDRFNRIRKRAELIHSTTTSKCYRVSWTPSAKERVTNPDLPADCVIAAMIHELKIGEESLYLVEDIDATPKQLRDLYWKRNDIEVDIRNIKLVIGTEEIRAKSKEMFLKEFALSMVAYNLATQLRRQAAVIAECEPRELSFTGVWSVYRHMLQGVEVSAPSRWIERLDRVLHYASQQKLPNRPGRSYPREAYARRPKTTHFQKRKKKSKPNDPEDPTSK</sequence>
<dbReference type="GO" id="GO:0004803">
    <property type="term" value="F:transposase activity"/>
    <property type="evidence" value="ECO:0007669"/>
    <property type="project" value="InterPro"/>
</dbReference>
<dbReference type="InterPro" id="IPR047952">
    <property type="entry name" value="Transpos_IS4"/>
</dbReference>
<evidence type="ECO:0000259" key="2">
    <source>
        <dbReference type="Pfam" id="PF01609"/>
    </source>
</evidence>
<dbReference type="SUPFAM" id="SSF53098">
    <property type="entry name" value="Ribonuclease H-like"/>
    <property type="match status" value="1"/>
</dbReference>
<feature type="domain" description="Transposase IS4-like" evidence="2">
    <location>
        <begin position="123"/>
        <end position="355"/>
    </location>
</feature>
<dbReference type="EMBL" id="SJPT01000001">
    <property type="protein sequence ID" value="TWU26807.1"/>
    <property type="molecule type" value="Genomic_DNA"/>
</dbReference>
<name>A0A5C6CTD8_9BACT</name>
<dbReference type="Pfam" id="PF01609">
    <property type="entry name" value="DDE_Tnp_1"/>
    <property type="match status" value="1"/>
</dbReference>
<dbReference type="OrthoDB" id="248072at2"/>
<dbReference type="Proteomes" id="UP000316304">
    <property type="component" value="Unassembled WGS sequence"/>
</dbReference>
<accession>A0A5C6CTD8</accession>
<dbReference type="RefSeq" id="WP_146593087.1">
    <property type="nucleotide sequence ID" value="NZ_SJPT01000001.1"/>
</dbReference>
<dbReference type="InterPro" id="IPR012337">
    <property type="entry name" value="RNaseH-like_sf"/>
</dbReference>
<gene>
    <name evidence="3" type="ORF">Pla52o_06620</name>
</gene>
<organism evidence="3 4">
    <name type="scientific">Novipirellula galeiformis</name>
    <dbReference type="NCBI Taxonomy" id="2528004"/>
    <lineage>
        <taxon>Bacteria</taxon>
        <taxon>Pseudomonadati</taxon>
        <taxon>Planctomycetota</taxon>
        <taxon>Planctomycetia</taxon>
        <taxon>Pirellulales</taxon>
        <taxon>Pirellulaceae</taxon>
        <taxon>Novipirellula</taxon>
    </lineage>
</organism>
<dbReference type="GO" id="GO:0003677">
    <property type="term" value="F:DNA binding"/>
    <property type="evidence" value="ECO:0007669"/>
    <property type="project" value="InterPro"/>
</dbReference>
<feature type="region of interest" description="Disordered" evidence="1">
    <location>
        <begin position="413"/>
        <end position="454"/>
    </location>
</feature>
<dbReference type="InterPro" id="IPR002559">
    <property type="entry name" value="Transposase_11"/>
</dbReference>
<reference evidence="3 4" key="1">
    <citation type="submission" date="2019-02" db="EMBL/GenBank/DDBJ databases">
        <title>Deep-cultivation of Planctomycetes and their phenomic and genomic characterization uncovers novel biology.</title>
        <authorList>
            <person name="Wiegand S."/>
            <person name="Jogler M."/>
            <person name="Boedeker C."/>
            <person name="Pinto D."/>
            <person name="Vollmers J."/>
            <person name="Rivas-Marin E."/>
            <person name="Kohn T."/>
            <person name="Peeters S.H."/>
            <person name="Heuer A."/>
            <person name="Rast P."/>
            <person name="Oberbeckmann S."/>
            <person name="Bunk B."/>
            <person name="Jeske O."/>
            <person name="Meyerdierks A."/>
            <person name="Storesund J.E."/>
            <person name="Kallscheuer N."/>
            <person name="Luecker S."/>
            <person name="Lage O.M."/>
            <person name="Pohl T."/>
            <person name="Merkel B.J."/>
            <person name="Hornburger P."/>
            <person name="Mueller R.-W."/>
            <person name="Bruemmer F."/>
            <person name="Labrenz M."/>
            <person name="Spormann A.M."/>
            <person name="Op Den Camp H."/>
            <person name="Overmann J."/>
            <person name="Amann R."/>
            <person name="Jetten M.S.M."/>
            <person name="Mascher T."/>
            <person name="Medema M.H."/>
            <person name="Devos D.P."/>
            <person name="Kaster A.-K."/>
            <person name="Ovreas L."/>
            <person name="Rohde M."/>
            <person name="Galperin M.Y."/>
            <person name="Jogler C."/>
        </authorList>
    </citation>
    <scope>NUCLEOTIDE SEQUENCE [LARGE SCALE GENOMIC DNA]</scope>
    <source>
        <strain evidence="3 4">Pla52o</strain>
    </source>
</reference>
<evidence type="ECO:0000313" key="4">
    <source>
        <dbReference type="Proteomes" id="UP000316304"/>
    </source>
</evidence>
<dbReference type="PANTHER" id="PTHR37529:SF1">
    <property type="entry name" value="TRANSPOSASE INSG FOR INSERTION SEQUENCE ELEMENT IS4-RELATED"/>
    <property type="match status" value="1"/>
</dbReference>
<dbReference type="AlphaFoldDB" id="A0A5C6CTD8"/>
<dbReference type="PANTHER" id="PTHR37529">
    <property type="entry name" value="TRANSPOSASE INSG FOR INSERTION SEQUENCE ELEMENT IS4-RELATED"/>
    <property type="match status" value="1"/>
</dbReference>
<feature type="compositionally biased region" description="Basic residues" evidence="1">
    <location>
        <begin position="429"/>
        <end position="443"/>
    </location>
</feature>
<proteinExistence type="predicted"/>